<dbReference type="EMBL" id="JARBHB010000016">
    <property type="protein sequence ID" value="KAJ8866938.1"/>
    <property type="molecule type" value="Genomic_DNA"/>
</dbReference>
<accession>A0ABQ9G6E3</accession>
<dbReference type="Proteomes" id="UP001159363">
    <property type="component" value="Chromosome 15"/>
</dbReference>
<evidence type="ECO:0000313" key="2">
    <source>
        <dbReference type="EMBL" id="KAJ8866938.1"/>
    </source>
</evidence>
<comment type="caution">
    <text evidence="2">The sequence shown here is derived from an EMBL/GenBank/DDBJ whole genome shotgun (WGS) entry which is preliminary data.</text>
</comment>
<protein>
    <submittedName>
        <fullName evidence="2">Uncharacterized protein</fullName>
    </submittedName>
</protein>
<feature type="region of interest" description="Disordered" evidence="1">
    <location>
        <begin position="80"/>
        <end position="113"/>
    </location>
</feature>
<proteinExistence type="predicted"/>
<evidence type="ECO:0000256" key="1">
    <source>
        <dbReference type="SAM" id="MobiDB-lite"/>
    </source>
</evidence>
<evidence type="ECO:0000313" key="3">
    <source>
        <dbReference type="Proteomes" id="UP001159363"/>
    </source>
</evidence>
<organism evidence="2 3">
    <name type="scientific">Dryococelus australis</name>
    <dbReference type="NCBI Taxonomy" id="614101"/>
    <lineage>
        <taxon>Eukaryota</taxon>
        <taxon>Metazoa</taxon>
        <taxon>Ecdysozoa</taxon>
        <taxon>Arthropoda</taxon>
        <taxon>Hexapoda</taxon>
        <taxon>Insecta</taxon>
        <taxon>Pterygota</taxon>
        <taxon>Neoptera</taxon>
        <taxon>Polyneoptera</taxon>
        <taxon>Phasmatodea</taxon>
        <taxon>Verophasmatodea</taxon>
        <taxon>Anareolatae</taxon>
        <taxon>Phasmatidae</taxon>
        <taxon>Eurycanthinae</taxon>
        <taxon>Dryococelus</taxon>
    </lineage>
</organism>
<sequence length="650" mass="73969">MLLWNAMAAVIGSPIPALEEPRCESTRLLFVDTFKGTCVYNQMDDVGTIRNQNFSGLRNKQECSGIHQCIRVSMQWAGEAEDPRKNPPTNVIPTCENPVTRPGIEPGSPGGRRTWLDYSPPTKANRVQFPEGSLPDFRYFGIVADYVASGRVFSGIFRFLHPFIPALLDTHLATPVSVLKASMPYCSINQHQRFITPDGDEVAYNRRVATPVILATGSVITSEAAREELPELRSLAASRATRILRATDRSSELVQRASRRILFAVAWLRSPWRWCMSWSCDEYDSPLRWWSLWWCESDDVESDDVVSDESLECVEPVVDDDVEPVVSWWWPPRASEHHADMHRRNTTSLNIAPTTSDHVPSGRRRQTQYVLRGSEAVTLTPRAGVIASCYRVCSSLRLDHMCVECHRDGSPIPDVSNRSFNRFDVASSWKPRVSRVHQSDVGWCSRIRYSNHQEPTRIHQRIQEFHATLDVAQLLVDGRSRMQDVRLRCKAQISPSSPVLREVGAESAEFLWNNSNIKSLNTYIREHIVTCSLLRVPCERLEVKDSSYMIAASERRKIVLIQHVGDRWVAAYLLQKLIFLHLSRKNIITVTFPRTTLIAKNVLYGAYEGEGRLQRSARGRRRARVQRRAGLIRGTDLRDCGLDARVKRHS</sequence>
<gene>
    <name evidence="2" type="ORF">PR048_032800</name>
</gene>
<keyword evidence="3" id="KW-1185">Reference proteome</keyword>
<reference evidence="2 3" key="1">
    <citation type="submission" date="2023-02" db="EMBL/GenBank/DDBJ databases">
        <title>LHISI_Scaffold_Assembly.</title>
        <authorList>
            <person name="Stuart O.P."/>
            <person name="Cleave R."/>
            <person name="Magrath M.J.L."/>
            <person name="Mikheyev A.S."/>
        </authorList>
    </citation>
    <scope>NUCLEOTIDE SEQUENCE [LARGE SCALE GENOMIC DNA]</scope>
    <source>
        <strain evidence="2">Daus_M_001</strain>
        <tissue evidence="2">Leg muscle</tissue>
    </source>
</reference>
<name>A0ABQ9G6E3_9NEOP</name>